<sequence length="359" mass="39267">MKQLHYLFTQRPHLLNLVMGPPDCGKTALLEEYIRKYGDGGGIGYINCRLVDATTPTSFAAALASLGKPALLERLPASVWTDELGAWFTQQFMAIAAGVASLAKLKFDAEGEAITFDFNAAIEALRDLHDRPLGPSSVAAVLTMYNGLLDIWEKARKAGRLEGVLQYPVLVIDEANVLTEWSKADLKDLRFFFRFFIAITKESSRGHVLLATADYAFQTWLTRSLRVVVQNVRPGVISAKQGGDGWTPAKFADAALLLLDSEHNVATLKDMKMRLGRHISTAVAKGHNAQAAAGGQAVAALIRANILSQRPYSEWSQDIPPDAYGPPSSDPSTIITAYSAVNLYCMRGLREDLEKTINE</sequence>
<gene>
    <name evidence="1" type="ORF">JKP88DRAFT_268149</name>
</gene>
<evidence type="ECO:0000313" key="1">
    <source>
        <dbReference type="EMBL" id="KAG5185961.1"/>
    </source>
</evidence>
<evidence type="ECO:0000313" key="2">
    <source>
        <dbReference type="Proteomes" id="UP000664859"/>
    </source>
</evidence>
<dbReference type="Proteomes" id="UP000664859">
    <property type="component" value="Unassembled WGS sequence"/>
</dbReference>
<accession>A0A835Z2D0</accession>
<dbReference type="InterPro" id="IPR027417">
    <property type="entry name" value="P-loop_NTPase"/>
</dbReference>
<comment type="caution">
    <text evidence="1">The sequence shown here is derived from an EMBL/GenBank/DDBJ whole genome shotgun (WGS) entry which is preliminary data.</text>
</comment>
<organism evidence="1 2">
    <name type="scientific">Tribonema minus</name>
    <dbReference type="NCBI Taxonomy" id="303371"/>
    <lineage>
        <taxon>Eukaryota</taxon>
        <taxon>Sar</taxon>
        <taxon>Stramenopiles</taxon>
        <taxon>Ochrophyta</taxon>
        <taxon>PX clade</taxon>
        <taxon>Xanthophyceae</taxon>
        <taxon>Tribonematales</taxon>
        <taxon>Tribonemataceae</taxon>
        <taxon>Tribonema</taxon>
    </lineage>
</organism>
<protein>
    <recommendedName>
        <fullName evidence="3">AAA+ ATPase domain-containing protein</fullName>
    </recommendedName>
</protein>
<dbReference type="OrthoDB" id="2150628at2759"/>
<reference evidence="1" key="1">
    <citation type="submission" date="2021-02" db="EMBL/GenBank/DDBJ databases">
        <title>First Annotated Genome of the Yellow-green Alga Tribonema minus.</title>
        <authorList>
            <person name="Mahan K.M."/>
        </authorList>
    </citation>
    <scope>NUCLEOTIDE SEQUENCE</scope>
    <source>
        <strain evidence="1">UTEX B ZZ1240</strain>
    </source>
</reference>
<evidence type="ECO:0008006" key="3">
    <source>
        <dbReference type="Google" id="ProtNLM"/>
    </source>
</evidence>
<dbReference type="SUPFAM" id="SSF52540">
    <property type="entry name" value="P-loop containing nucleoside triphosphate hydrolases"/>
    <property type="match status" value="1"/>
</dbReference>
<keyword evidence="2" id="KW-1185">Reference proteome</keyword>
<dbReference type="PANTHER" id="PTHR37096">
    <property type="entry name" value="YALI0E33429P"/>
    <property type="match status" value="1"/>
</dbReference>
<dbReference type="AlphaFoldDB" id="A0A835Z2D0"/>
<proteinExistence type="predicted"/>
<dbReference type="EMBL" id="JAFCMP010000116">
    <property type="protein sequence ID" value="KAG5185961.1"/>
    <property type="molecule type" value="Genomic_DNA"/>
</dbReference>
<name>A0A835Z2D0_9STRA</name>
<dbReference type="InterPro" id="IPR051667">
    <property type="entry name" value="Archaeal_ATPase_domain"/>
</dbReference>
<dbReference type="PANTHER" id="PTHR37096:SF1">
    <property type="entry name" value="AAA+ ATPASE DOMAIN-CONTAINING PROTEIN"/>
    <property type="match status" value="1"/>
</dbReference>